<feature type="transmembrane region" description="Helical" evidence="1">
    <location>
        <begin position="63"/>
        <end position="82"/>
    </location>
</feature>
<evidence type="ECO:0000313" key="3">
    <source>
        <dbReference type="WBParaSite" id="MBELARI_LOCUS18013"/>
    </source>
</evidence>
<keyword evidence="1" id="KW-0812">Transmembrane</keyword>
<evidence type="ECO:0000256" key="1">
    <source>
        <dbReference type="SAM" id="Phobius"/>
    </source>
</evidence>
<dbReference type="WBParaSite" id="MBELARI_LOCUS18013">
    <property type="protein sequence ID" value="MBELARI_LOCUS18013"/>
    <property type="gene ID" value="MBELARI_LOCUS18013"/>
</dbReference>
<dbReference type="AlphaFoldDB" id="A0AAF3EUZ8"/>
<name>A0AAF3EUZ8_9BILA</name>
<proteinExistence type="predicted"/>
<accession>A0AAF3EUZ8</accession>
<keyword evidence="1" id="KW-1133">Transmembrane helix</keyword>
<organism evidence="2 3">
    <name type="scientific">Mesorhabditis belari</name>
    <dbReference type="NCBI Taxonomy" id="2138241"/>
    <lineage>
        <taxon>Eukaryota</taxon>
        <taxon>Metazoa</taxon>
        <taxon>Ecdysozoa</taxon>
        <taxon>Nematoda</taxon>
        <taxon>Chromadorea</taxon>
        <taxon>Rhabditida</taxon>
        <taxon>Rhabditina</taxon>
        <taxon>Rhabditomorpha</taxon>
        <taxon>Rhabditoidea</taxon>
        <taxon>Rhabditidae</taxon>
        <taxon>Mesorhabditinae</taxon>
        <taxon>Mesorhabditis</taxon>
    </lineage>
</organism>
<keyword evidence="1" id="KW-0472">Membrane</keyword>
<keyword evidence="2" id="KW-1185">Reference proteome</keyword>
<feature type="transmembrane region" description="Helical" evidence="1">
    <location>
        <begin position="6"/>
        <end position="29"/>
    </location>
</feature>
<protein>
    <submittedName>
        <fullName evidence="3">Uncharacterized protein</fullName>
    </submittedName>
</protein>
<reference evidence="3" key="1">
    <citation type="submission" date="2024-02" db="UniProtKB">
        <authorList>
            <consortium name="WormBaseParasite"/>
        </authorList>
    </citation>
    <scope>IDENTIFICATION</scope>
</reference>
<dbReference type="Proteomes" id="UP000887575">
    <property type="component" value="Unassembled WGS sequence"/>
</dbReference>
<evidence type="ECO:0000313" key="2">
    <source>
        <dbReference type="Proteomes" id="UP000887575"/>
    </source>
</evidence>
<sequence>MKFYKWAVMNTVVTGYICDLTASIVAPILIDQYIGYYVCSPLPFHPLVFHCIGISLIKLGADAWLGIPFVLVTLMFASFKSINGHNWLLSWMSGVIGKRLTTLAQALLPSLQRNSTQSHVSPQTIQMQKQLFTVMVGQPYRQALLKLFGLSKHQFVAVRPSRSICILELSDCHNGSQVH</sequence>